<evidence type="ECO:0000313" key="3">
    <source>
        <dbReference type="Proteomes" id="UP001170959"/>
    </source>
</evidence>
<reference evidence="2" key="2">
    <citation type="journal article" date="2022" name="Sci. Total Environ.">
        <title>Prevalence, transmission, and molecular epidemiology of tet(X)-positive bacteria among humans, animals, and environmental niches in China: An epidemiological, and genomic-based study.</title>
        <authorList>
            <person name="Dong N."/>
            <person name="Zeng Y."/>
            <person name="Cai C."/>
            <person name="Sun C."/>
            <person name="Lu J."/>
            <person name="Liu C."/>
            <person name="Zhou H."/>
            <person name="Sun Q."/>
            <person name="Shu L."/>
            <person name="Wang H."/>
            <person name="Wang Y."/>
            <person name="Wang S."/>
            <person name="Wu C."/>
            <person name="Chan E.W."/>
            <person name="Chen G."/>
            <person name="Shen Z."/>
            <person name="Chen S."/>
            <person name="Zhang R."/>
        </authorList>
    </citation>
    <scope>NUCLEOTIDE SEQUENCE</scope>
    <source>
        <strain evidence="2">R655-4</strain>
    </source>
</reference>
<reference evidence="2" key="1">
    <citation type="submission" date="2020-06" db="EMBL/GenBank/DDBJ databases">
        <authorList>
            <person name="Dong N."/>
        </authorList>
    </citation>
    <scope>NUCLEOTIDE SEQUENCE</scope>
    <source>
        <strain evidence="2">R655-4</strain>
    </source>
</reference>
<proteinExistence type="predicted"/>
<comment type="caution">
    <text evidence="2">The sequence shown here is derived from an EMBL/GenBank/DDBJ whole genome shotgun (WGS) entry which is preliminary data.</text>
</comment>
<dbReference type="RefSeq" id="WP_286494046.1">
    <property type="nucleotide sequence ID" value="NZ_JACAGJ010000007.1"/>
</dbReference>
<dbReference type="Proteomes" id="UP001170959">
    <property type="component" value="Unassembled WGS sequence"/>
</dbReference>
<evidence type="ECO:0000256" key="1">
    <source>
        <dbReference type="SAM" id="SignalP"/>
    </source>
</evidence>
<gene>
    <name evidence="2" type="ORF">HX001_13740</name>
</gene>
<dbReference type="EMBL" id="JACAGJ010000007">
    <property type="protein sequence ID" value="MDM1073548.1"/>
    <property type="molecule type" value="Genomic_DNA"/>
</dbReference>
<keyword evidence="1" id="KW-0732">Signal</keyword>
<protein>
    <submittedName>
        <fullName evidence="2">Uncharacterized protein</fullName>
    </submittedName>
</protein>
<name>A0AAJ1QGE1_9FLAO</name>
<feature type="signal peptide" evidence="1">
    <location>
        <begin position="1"/>
        <end position="22"/>
    </location>
</feature>
<evidence type="ECO:0000313" key="2">
    <source>
        <dbReference type="EMBL" id="MDM1073548.1"/>
    </source>
</evidence>
<dbReference type="AlphaFoldDB" id="A0AAJ1QGE1"/>
<dbReference type="PROSITE" id="PS51257">
    <property type="entry name" value="PROKAR_LIPOPROTEIN"/>
    <property type="match status" value="1"/>
</dbReference>
<accession>A0AAJ1QGE1</accession>
<feature type="chain" id="PRO_5042466313" evidence="1">
    <location>
        <begin position="23"/>
        <end position="136"/>
    </location>
</feature>
<sequence length="136" mass="16041">MKTTFFKTILISFCFLGSCLYAQPDVLSYVKQFEINKANYIGKPFSVLLNDMNKISPKTVWDSPNPNNKNNIKKSLFNFTTKEKSFKNAITLLITWKELLPFKDIEYLSKKNEFYFTNEEKNFYGNKIIQDISVYR</sequence>
<organism evidence="2 3">
    <name type="scientific">Empedobacter brevis</name>
    <dbReference type="NCBI Taxonomy" id="247"/>
    <lineage>
        <taxon>Bacteria</taxon>
        <taxon>Pseudomonadati</taxon>
        <taxon>Bacteroidota</taxon>
        <taxon>Flavobacteriia</taxon>
        <taxon>Flavobacteriales</taxon>
        <taxon>Weeksellaceae</taxon>
        <taxon>Empedobacter</taxon>
    </lineage>
</organism>